<dbReference type="EMBL" id="JAHRIQ010105638">
    <property type="protein sequence ID" value="MEQ2255606.1"/>
    <property type="molecule type" value="Genomic_DNA"/>
</dbReference>
<reference evidence="1 2" key="1">
    <citation type="submission" date="2021-06" db="EMBL/GenBank/DDBJ databases">
        <authorList>
            <person name="Palmer J.M."/>
        </authorList>
    </citation>
    <scope>NUCLEOTIDE SEQUENCE [LARGE SCALE GENOMIC DNA]</scope>
    <source>
        <strain evidence="2">if_2019</strain>
        <tissue evidence="1">Muscle</tissue>
    </source>
</reference>
<sequence length="105" mass="11393">MNHFKLEYEIFLTVKHKLNKNSEKNLPRAFSFGNYAVLIFSSVKLKRVDGKVAGLDSCGCGRPNVVPGAAYRGSCGSTDCCSFWTAVLVCGTSSGTAIPARRFSH</sequence>
<dbReference type="Proteomes" id="UP001482620">
    <property type="component" value="Unassembled WGS sequence"/>
</dbReference>
<name>A0ABV0VGP5_9TELE</name>
<protein>
    <submittedName>
        <fullName evidence="1">Uncharacterized protein</fullName>
    </submittedName>
</protein>
<evidence type="ECO:0000313" key="1">
    <source>
        <dbReference type="EMBL" id="MEQ2255606.1"/>
    </source>
</evidence>
<accession>A0ABV0VGP5</accession>
<organism evidence="1 2">
    <name type="scientific">Ilyodon furcidens</name>
    <name type="common">goldbreast splitfin</name>
    <dbReference type="NCBI Taxonomy" id="33524"/>
    <lineage>
        <taxon>Eukaryota</taxon>
        <taxon>Metazoa</taxon>
        <taxon>Chordata</taxon>
        <taxon>Craniata</taxon>
        <taxon>Vertebrata</taxon>
        <taxon>Euteleostomi</taxon>
        <taxon>Actinopterygii</taxon>
        <taxon>Neopterygii</taxon>
        <taxon>Teleostei</taxon>
        <taxon>Neoteleostei</taxon>
        <taxon>Acanthomorphata</taxon>
        <taxon>Ovalentaria</taxon>
        <taxon>Atherinomorphae</taxon>
        <taxon>Cyprinodontiformes</taxon>
        <taxon>Goodeidae</taxon>
        <taxon>Ilyodon</taxon>
    </lineage>
</organism>
<proteinExistence type="predicted"/>
<evidence type="ECO:0000313" key="2">
    <source>
        <dbReference type="Proteomes" id="UP001482620"/>
    </source>
</evidence>
<keyword evidence="2" id="KW-1185">Reference proteome</keyword>
<gene>
    <name evidence="1" type="ORF">ILYODFUR_015557</name>
</gene>
<comment type="caution">
    <text evidence="1">The sequence shown here is derived from an EMBL/GenBank/DDBJ whole genome shotgun (WGS) entry which is preliminary data.</text>
</comment>